<evidence type="ECO:0000256" key="1">
    <source>
        <dbReference type="SAM" id="MobiDB-lite"/>
    </source>
</evidence>
<comment type="caution">
    <text evidence="2">The sequence shown here is derived from an EMBL/GenBank/DDBJ whole genome shotgun (WGS) entry which is preliminary data.</text>
</comment>
<name>A0A4Z2HRK6_9TELE</name>
<dbReference type="Proteomes" id="UP000314294">
    <property type="component" value="Unassembled WGS sequence"/>
</dbReference>
<gene>
    <name evidence="2" type="ORF">EYF80_022098</name>
</gene>
<evidence type="ECO:0000313" key="2">
    <source>
        <dbReference type="EMBL" id="TNN67634.1"/>
    </source>
</evidence>
<accession>A0A4Z2HRK6</accession>
<organism evidence="2 3">
    <name type="scientific">Liparis tanakae</name>
    <name type="common">Tanaka's snailfish</name>
    <dbReference type="NCBI Taxonomy" id="230148"/>
    <lineage>
        <taxon>Eukaryota</taxon>
        <taxon>Metazoa</taxon>
        <taxon>Chordata</taxon>
        <taxon>Craniata</taxon>
        <taxon>Vertebrata</taxon>
        <taxon>Euteleostomi</taxon>
        <taxon>Actinopterygii</taxon>
        <taxon>Neopterygii</taxon>
        <taxon>Teleostei</taxon>
        <taxon>Neoteleostei</taxon>
        <taxon>Acanthomorphata</taxon>
        <taxon>Eupercaria</taxon>
        <taxon>Perciformes</taxon>
        <taxon>Cottioidei</taxon>
        <taxon>Cottales</taxon>
        <taxon>Liparidae</taxon>
        <taxon>Liparis</taxon>
    </lineage>
</organism>
<dbReference type="EMBL" id="SRLO01000200">
    <property type="protein sequence ID" value="TNN67634.1"/>
    <property type="molecule type" value="Genomic_DNA"/>
</dbReference>
<evidence type="ECO:0000313" key="3">
    <source>
        <dbReference type="Proteomes" id="UP000314294"/>
    </source>
</evidence>
<proteinExistence type="predicted"/>
<sequence length="76" mass="8338">MPVKGGGRLASYPSKSDHIGWRSQSSRSDVCTQLPVAKQLEQFNSWHVSRKYSADTGEQIQIASTGTAVDSLQEEN</sequence>
<feature type="region of interest" description="Disordered" evidence="1">
    <location>
        <begin position="1"/>
        <end position="27"/>
    </location>
</feature>
<dbReference type="AlphaFoldDB" id="A0A4Z2HRK6"/>
<protein>
    <submittedName>
        <fullName evidence="2">Uncharacterized protein</fullName>
    </submittedName>
</protein>
<keyword evidence="3" id="KW-1185">Reference proteome</keyword>
<reference evidence="2 3" key="1">
    <citation type="submission" date="2019-03" db="EMBL/GenBank/DDBJ databases">
        <title>First draft genome of Liparis tanakae, snailfish: a comprehensive survey of snailfish specific genes.</title>
        <authorList>
            <person name="Kim W."/>
            <person name="Song I."/>
            <person name="Jeong J.-H."/>
            <person name="Kim D."/>
            <person name="Kim S."/>
            <person name="Ryu S."/>
            <person name="Song J.Y."/>
            <person name="Lee S.K."/>
        </authorList>
    </citation>
    <scope>NUCLEOTIDE SEQUENCE [LARGE SCALE GENOMIC DNA]</scope>
    <source>
        <tissue evidence="2">Muscle</tissue>
    </source>
</reference>